<keyword evidence="4" id="KW-0813">Transport</keyword>
<dbReference type="InterPro" id="IPR023298">
    <property type="entry name" value="ATPase_P-typ_TM_dom_sf"/>
</dbReference>
<evidence type="ECO:0000313" key="20">
    <source>
        <dbReference type="EMBL" id="CAG8726667.1"/>
    </source>
</evidence>
<evidence type="ECO:0000256" key="10">
    <source>
        <dbReference type="ARBA" id="ARBA00022840"/>
    </source>
</evidence>
<dbReference type="GO" id="GO:0005524">
    <property type="term" value="F:ATP binding"/>
    <property type="evidence" value="ECO:0007669"/>
    <property type="project" value="UniProtKB-UniRule"/>
</dbReference>
<feature type="transmembrane region" description="Helical" evidence="18">
    <location>
        <begin position="594"/>
        <end position="616"/>
    </location>
</feature>
<dbReference type="InterPro" id="IPR059000">
    <property type="entry name" value="ATPase_P-type_domA"/>
</dbReference>
<dbReference type="Gene3D" id="3.30.70.100">
    <property type="match status" value="3"/>
</dbReference>
<evidence type="ECO:0000256" key="1">
    <source>
        <dbReference type="ARBA" id="ARBA00004127"/>
    </source>
</evidence>
<sequence length="1047" mass="114898">MGKQISESYISSSRIVKVNISLSGLSCMSCIHSIESALQRLQGVIVPSIHADLPTSNVILEFDESIINIGQIKKAIQDAGYHVVDIVEEESYMKTINKNMTKNSPSKTQGNDTTILAIGGMTCASCVKTIQSAVEFLPGVTSVNINLLTTQASIKHDQNLVGPRDLIAKIEELGYEPQLYSDNDGDDTTILEIGGMTCASCVQTIQSAVELLPGVASVNINLLTTQASIKHDRNLIGPRDLITKIEELGYEPQLYTKGPSNNNGNSIRQRAEKEQKKKMKGFLISLIFAVPTFFITMIFMMALPESNSIRMGLEYQIIPGLEVNTLILFIFATPVQFILGYPFYIKGIRSIWYSHQANMDTLVAVGTTVAYVGSLLNVLIPIVQMSSNPGQQFFETSIFLITFIYLGRWLEARAKGKTFETITKLMELQPENATLLTITLDEKKNEIIDEREIGLELVQIGDILKVNAGARIPCDGKIFRGTASLEESMLTGESIPVTKHEGDDVIAATINLSSSIWIKATRVGSDTTISRIIDLVQQAQSGKKAPIESLADKIAQVFVPVVISIAILDFILWISLSATGHIPTDWLPEGENPVIFSLFFAISVMVIACPCAMGLASPTAIMVGTGVAANHGILIKGGGEAIETAFRLDTIAFDKTGTLTYGKPQVVGSDFLCEKQNFNLESEDSQNDLLLLKIISLIESSSDHPLSKAITQYANEILLKSKRIPTTHVTLDSVKEITGKGLETIVTIHCTVPTVYDVFIGNEEWLKENGCVYPPYVDQEIANKTLLDWKKLGYSIVLIGLSPHFSDKSQRIDPGYILVQLGIADTPRPDAAKTIKLLKSHGIQVWMITGDNQITAKAIASKLGIENFFAQITPERKAEKIKWLQQHGRTTVYHNKHFNFFSSIKNMFQKNGVPHDIETVISKRATVAMIGDGINDSPALAQSDLPISIANATDVAIESSSVILTRATLTSLITLLLLSRKIIWRIRLNFLWAYIYNSLAIPIAAGALFPLTKFGMRPEMASLAMVCSSVSVVLSSLMLKRFKEPKY</sequence>
<dbReference type="Pfam" id="PF00403">
    <property type="entry name" value="HMA"/>
    <property type="match status" value="3"/>
</dbReference>
<keyword evidence="5 18" id="KW-0812">Transmembrane</keyword>
<keyword evidence="8 18" id="KW-0547">Nucleotide-binding</keyword>
<dbReference type="GO" id="GO:0005507">
    <property type="term" value="F:copper ion binding"/>
    <property type="evidence" value="ECO:0007669"/>
    <property type="project" value="InterPro"/>
</dbReference>
<organism evidence="20 21">
    <name type="scientific">Dentiscutata erythropus</name>
    <dbReference type="NCBI Taxonomy" id="1348616"/>
    <lineage>
        <taxon>Eukaryota</taxon>
        <taxon>Fungi</taxon>
        <taxon>Fungi incertae sedis</taxon>
        <taxon>Mucoromycota</taxon>
        <taxon>Glomeromycotina</taxon>
        <taxon>Glomeromycetes</taxon>
        <taxon>Diversisporales</taxon>
        <taxon>Gigasporaceae</taxon>
        <taxon>Dentiscutata</taxon>
    </lineage>
</organism>
<dbReference type="NCBIfam" id="TIGR01525">
    <property type="entry name" value="ATPase-IB_hvy"/>
    <property type="match status" value="1"/>
</dbReference>
<keyword evidence="13 18" id="KW-1133">Transmembrane helix</keyword>
<keyword evidence="6 18" id="KW-0479">Metal-binding</keyword>
<dbReference type="PROSITE" id="PS00154">
    <property type="entry name" value="ATPASE_E1_E2"/>
    <property type="match status" value="1"/>
</dbReference>
<feature type="domain" description="HMA" evidence="19">
    <location>
        <begin position="187"/>
        <end position="253"/>
    </location>
</feature>
<evidence type="ECO:0000256" key="18">
    <source>
        <dbReference type="RuleBase" id="RU362081"/>
    </source>
</evidence>
<feature type="domain" description="HMA" evidence="19">
    <location>
        <begin position="16"/>
        <end position="84"/>
    </location>
</feature>
<dbReference type="InterPro" id="IPR036163">
    <property type="entry name" value="HMA_dom_sf"/>
</dbReference>
<dbReference type="InterPro" id="IPR018303">
    <property type="entry name" value="ATPase_P-typ_P_site"/>
</dbReference>
<dbReference type="FunFam" id="2.70.150.10:FF:000002">
    <property type="entry name" value="Copper-transporting ATPase 1, putative"/>
    <property type="match status" value="1"/>
</dbReference>
<evidence type="ECO:0000256" key="6">
    <source>
        <dbReference type="ARBA" id="ARBA00022723"/>
    </source>
</evidence>
<dbReference type="CDD" id="cd00371">
    <property type="entry name" value="HMA"/>
    <property type="match status" value="3"/>
</dbReference>
<dbReference type="PANTHER" id="PTHR43520:SF8">
    <property type="entry name" value="P-TYPE CU(+) TRANSPORTER"/>
    <property type="match status" value="1"/>
</dbReference>
<dbReference type="InterPro" id="IPR001757">
    <property type="entry name" value="P_typ_ATPase"/>
</dbReference>
<evidence type="ECO:0000256" key="16">
    <source>
        <dbReference type="ARBA" id="ARBA00023136"/>
    </source>
</evidence>
<dbReference type="SUPFAM" id="SSF81665">
    <property type="entry name" value="Calcium ATPase, transmembrane domain M"/>
    <property type="match status" value="1"/>
</dbReference>
<evidence type="ECO:0000256" key="8">
    <source>
        <dbReference type="ARBA" id="ARBA00022741"/>
    </source>
</evidence>
<dbReference type="NCBIfam" id="TIGR00003">
    <property type="entry name" value="copper ion binding protein"/>
    <property type="match status" value="2"/>
</dbReference>
<dbReference type="GO" id="GO:0043682">
    <property type="term" value="F:P-type divalent copper transporter activity"/>
    <property type="evidence" value="ECO:0007669"/>
    <property type="project" value="TreeGrafter"/>
</dbReference>
<dbReference type="InterPro" id="IPR006122">
    <property type="entry name" value="HMA_Cu_ion-bd"/>
</dbReference>
<dbReference type="InterPro" id="IPR006121">
    <property type="entry name" value="HMA_dom"/>
</dbReference>
<keyword evidence="7" id="KW-0677">Repeat</keyword>
<feature type="domain" description="HMA" evidence="19">
    <location>
        <begin position="112"/>
        <end position="178"/>
    </location>
</feature>
<dbReference type="OrthoDB" id="432719at2759"/>
<keyword evidence="14" id="KW-0186">Copper</keyword>
<dbReference type="PANTHER" id="PTHR43520">
    <property type="entry name" value="ATP7, ISOFORM B"/>
    <property type="match status" value="1"/>
</dbReference>
<comment type="subcellular location">
    <subcellularLocation>
        <location evidence="1">Endomembrane system</location>
        <topology evidence="1">Multi-pass membrane protein</topology>
    </subcellularLocation>
    <subcellularLocation>
        <location evidence="18">Membrane</location>
    </subcellularLocation>
</comment>
<dbReference type="FunFam" id="3.30.70.100:FF:000001">
    <property type="entry name" value="ATPase copper transporting beta"/>
    <property type="match status" value="2"/>
</dbReference>
<feature type="transmembrane region" description="Helical" evidence="18">
    <location>
        <begin position="392"/>
        <end position="410"/>
    </location>
</feature>
<reference evidence="20" key="1">
    <citation type="submission" date="2021-06" db="EMBL/GenBank/DDBJ databases">
        <authorList>
            <person name="Kallberg Y."/>
            <person name="Tangrot J."/>
            <person name="Rosling A."/>
        </authorList>
    </citation>
    <scope>NUCLEOTIDE SEQUENCE</scope>
    <source>
        <strain evidence="20">MA453B</strain>
    </source>
</reference>
<dbReference type="PRINTS" id="PR00119">
    <property type="entry name" value="CATATPASE"/>
</dbReference>
<evidence type="ECO:0000256" key="7">
    <source>
        <dbReference type="ARBA" id="ARBA00022737"/>
    </source>
</evidence>
<evidence type="ECO:0000256" key="12">
    <source>
        <dbReference type="ARBA" id="ARBA00022967"/>
    </source>
</evidence>
<evidence type="ECO:0000256" key="17">
    <source>
        <dbReference type="ARBA" id="ARBA00080126"/>
    </source>
</evidence>
<dbReference type="InterPro" id="IPR008250">
    <property type="entry name" value="ATPase_P-typ_transduc_dom_A_sf"/>
</dbReference>
<dbReference type="Gene3D" id="3.40.1110.10">
    <property type="entry name" value="Calcium-transporting ATPase, cytoplasmic domain N"/>
    <property type="match status" value="1"/>
</dbReference>
<dbReference type="Pfam" id="PF00122">
    <property type="entry name" value="E1-E2_ATPase"/>
    <property type="match status" value="1"/>
</dbReference>
<dbReference type="InterPro" id="IPR023299">
    <property type="entry name" value="ATPase_P-typ_cyto_dom_N"/>
</dbReference>
<dbReference type="SUPFAM" id="SSF56784">
    <property type="entry name" value="HAD-like"/>
    <property type="match status" value="1"/>
</dbReference>
<keyword evidence="15" id="KW-0406">Ion transport</keyword>
<dbReference type="GO" id="GO:0140581">
    <property type="term" value="F:P-type monovalent copper transporter activity"/>
    <property type="evidence" value="ECO:0007669"/>
    <property type="project" value="UniProtKB-EC"/>
</dbReference>
<dbReference type="Gene3D" id="2.70.150.10">
    <property type="entry name" value="Calcium-transporting ATPase, cytoplasmic transduction domain A"/>
    <property type="match status" value="1"/>
</dbReference>
<comment type="caution">
    <text evidence="20">The sequence shown here is derived from an EMBL/GenBank/DDBJ whole genome shotgun (WGS) entry which is preliminary data.</text>
</comment>
<keyword evidence="16 18" id="KW-0472">Membrane</keyword>
<dbReference type="EC" id="7.2.2.8" evidence="3"/>
<dbReference type="GO" id="GO:0055070">
    <property type="term" value="P:copper ion homeostasis"/>
    <property type="evidence" value="ECO:0007669"/>
    <property type="project" value="TreeGrafter"/>
</dbReference>
<dbReference type="SUPFAM" id="SSF81653">
    <property type="entry name" value="Calcium ATPase, transduction domain A"/>
    <property type="match status" value="1"/>
</dbReference>
<evidence type="ECO:0000256" key="15">
    <source>
        <dbReference type="ARBA" id="ARBA00023065"/>
    </source>
</evidence>
<feature type="transmembrane region" description="Helical" evidence="18">
    <location>
        <begin position="990"/>
        <end position="1009"/>
    </location>
</feature>
<gene>
    <name evidence="20" type="ORF">DERYTH_LOCUS14771</name>
</gene>
<dbReference type="SUPFAM" id="SSF55008">
    <property type="entry name" value="HMA, heavy metal-associated domain"/>
    <property type="match status" value="3"/>
</dbReference>
<evidence type="ECO:0000256" key="13">
    <source>
        <dbReference type="ARBA" id="ARBA00022989"/>
    </source>
</evidence>
<dbReference type="GO" id="GO:0012505">
    <property type="term" value="C:endomembrane system"/>
    <property type="evidence" value="ECO:0007669"/>
    <property type="project" value="UniProtKB-SubCell"/>
</dbReference>
<dbReference type="FunFam" id="3.40.50.1000:FF:000144">
    <property type="entry name" value="copper-transporting ATPase 1 isoform X2"/>
    <property type="match status" value="1"/>
</dbReference>
<dbReference type="GO" id="GO:0016020">
    <property type="term" value="C:membrane"/>
    <property type="evidence" value="ECO:0007669"/>
    <property type="project" value="UniProtKB-SubCell"/>
</dbReference>
<feature type="transmembrane region" description="Helical" evidence="18">
    <location>
        <begin position="554"/>
        <end position="574"/>
    </location>
</feature>
<dbReference type="PROSITE" id="PS50846">
    <property type="entry name" value="HMA_2"/>
    <property type="match status" value="3"/>
</dbReference>
<feature type="transmembrane region" description="Helical" evidence="18">
    <location>
        <begin position="1021"/>
        <end position="1039"/>
    </location>
</feature>
<dbReference type="Proteomes" id="UP000789405">
    <property type="component" value="Unassembled WGS sequence"/>
</dbReference>
<feature type="transmembrane region" description="Helical" evidence="18">
    <location>
        <begin position="282"/>
        <end position="303"/>
    </location>
</feature>
<comment type="similarity">
    <text evidence="2 18">Belongs to the cation transport ATPase (P-type) (TC 3.A.3) family. Type IB subfamily.</text>
</comment>
<keyword evidence="9" id="KW-0187">Copper transport</keyword>
<protein>
    <recommendedName>
        <fullName evidence="3">P-type Cu(+) transporter</fullName>
        <ecNumber evidence="3">7.2.2.8</ecNumber>
    </recommendedName>
    <alternativeName>
        <fullName evidence="17">Cu(2+)-ATPase</fullName>
    </alternativeName>
</protein>
<evidence type="ECO:0000313" key="21">
    <source>
        <dbReference type="Proteomes" id="UP000789405"/>
    </source>
</evidence>
<evidence type="ECO:0000256" key="4">
    <source>
        <dbReference type="ARBA" id="ARBA00022448"/>
    </source>
</evidence>
<dbReference type="CDD" id="cd02094">
    <property type="entry name" value="P-type_ATPase_Cu-like"/>
    <property type="match status" value="1"/>
</dbReference>
<dbReference type="PRINTS" id="PR00943">
    <property type="entry name" value="CUATPASE"/>
</dbReference>
<dbReference type="InterPro" id="IPR027256">
    <property type="entry name" value="P-typ_ATPase_IB"/>
</dbReference>
<dbReference type="PROSITE" id="PS01047">
    <property type="entry name" value="HMA_1"/>
    <property type="match status" value="2"/>
</dbReference>
<dbReference type="AlphaFoldDB" id="A0A9N9NEV7"/>
<name>A0A9N9NEV7_9GLOM</name>
<evidence type="ECO:0000256" key="11">
    <source>
        <dbReference type="ARBA" id="ARBA00022842"/>
    </source>
</evidence>
<dbReference type="EMBL" id="CAJVPY010011395">
    <property type="protein sequence ID" value="CAG8726667.1"/>
    <property type="molecule type" value="Genomic_DNA"/>
</dbReference>
<keyword evidence="12" id="KW-1278">Translocase</keyword>
<dbReference type="NCBIfam" id="TIGR01494">
    <property type="entry name" value="ATPase_P-type"/>
    <property type="match status" value="1"/>
</dbReference>
<dbReference type="Pfam" id="PF00702">
    <property type="entry name" value="Hydrolase"/>
    <property type="match status" value="1"/>
</dbReference>
<evidence type="ECO:0000256" key="3">
    <source>
        <dbReference type="ARBA" id="ARBA00012517"/>
    </source>
</evidence>
<keyword evidence="11" id="KW-0460">Magnesium</keyword>
<feature type="transmembrane region" description="Helical" evidence="18">
    <location>
        <begin position="357"/>
        <end position="380"/>
    </location>
</feature>
<keyword evidence="21" id="KW-1185">Reference proteome</keyword>
<dbReference type="InterPro" id="IPR036412">
    <property type="entry name" value="HAD-like_sf"/>
</dbReference>
<proteinExistence type="inferred from homology"/>
<evidence type="ECO:0000256" key="14">
    <source>
        <dbReference type="ARBA" id="ARBA00023008"/>
    </source>
</evidence>
<dbReference type="Gene3D" id="3.40.50.1000">
    <property type="entry name" value="HAD superfamily/HAD-like"/>
    <property type="match status" value="1"/>
</dbReference>
<evidence type="ECO:0000256" key="5">
    <source>
        <dbReference type="ARBA" id="ARBA00022692"/>
    </source>
</evidence>
<dbReference type="GO" id="GO:0016887">
    <property type="term" value="F:ATP hydrolysis activity"/>
    <property type="evidence" value="ECO:0007669"/>
    <property type="project" value="InterPro"/>
</dbReference>
<dbReference type="InterPro" id="IPR017969">
    <property type="entry name" value="Heavy-metal-associated_CS"/>
</dbReference>
<evidence type="ECO:0000256" key="9">
    <source>
        <dbReference type="ARBA" id="ARBA00022796"/>
    </source>
</evidence>
<keyword evidence="10 18" id="KW-0067">ATP-binding</keyword>
<feature type="transmembrane region" description="Helical" evidence="18">
    <location>
        <begin position="323"/>
        <end position="345"/>
    </location>
</feature>
<evidence type="ECO:0000259" key="19">
    <source>
        <dbReference type="PROSITE" id="PS50846"/>
    </source>
</evidence>
<evidence type="ECO:0000256" key="2">
    <source>
        <dbReference type="ARBA" id="ARBA00006024"/>
    </source>
</evidence>
<dbReference type="InterPro" id="IPR023214">
    <property type="entry name" value="HAD_sf"/>
</dbReference>
<accession>A0A9N9NEV7</accession>